<dbReference type="AlphaFoldDB" id="F8AWJ6"/>
<keyword evidence="3" id="KW-1185">Reference proteome</keyword>
<dbReference type="EMBL" id="CP002801">
    <property type="protein sequence ID" value="AEH09333.1"/>
    <property type="molecule type" value="Genomic_DNA"/>
</dbReference>
<accession>F8AWJ6</accession>
<sequence>MRYVFWYQPCTSIMAVNLRLRPEVEAEEVEEVEAALCAEADRSGRSQQAILREAVDRHLRTLAAGGPTSPDTREPLLTAGIVLPPRTPYRHVTPTLTLPDGTTSLDLLDRADRL</sequence>
<dbReference type="KEGG" id="fsy:FsymDg_1895"/>
<dbReference type="Proteomes" id="UP000001549">
    <property type="component" value="Chromosome"/>
</dbReference>
<dbReference type="STRING" id="656024.FsymDg_1895"/>
<organism evidence="2 3">
    <name type="scientific">Candidatus Protofrankia datiscae</name>
    <dbReference type="NCBI Taxonomy" id="2716812"/>
    <lineage>
        <taxon>Bacteria</taxon>
        <taxon>Bacillati</taxon>
        <taxon>Actinomycetota</taxon>
        <taxon>Actinomycetes</taxon>
        <taxon>Frankiales</taxon>
        <taxon>Frankiaceae</taxon>
        <taxon>Protofrankia</taxon>
    </lineage>
</organism>
<feature type="compositionally biased region" description="Polar residues" evidence="1">
    <location>
        <begin position="94"/>
        <end position="105"/>
    </location>
</feature>
<feature type="region of interest" description="Disordered" evidence="1">
    <location>
        <begin position="90"/>
        <end position="114"/>
    </location>
</feature>
<proteinExistence type="predicted"/>
<dbReference type="HOGENOM" id="CLU_2117441_0_0_11"/>
<name>F8AWJ6_9ACTN</name>
<dbReference type="eggNOG" id="ENOG50324ZT">
    <property type="taxonomic scope" value="Bacteria"/>
</dbReference>
<evidence type="ECO:0008006" key="4">
    <source>
        <dbReference type="Google" id="ProtNLM"/>
    </source>
</evidence>
<gene>
    <name evidence="2" type="ordered locus">FsymDg_1895</name>
</gene>
<evidence type="ECO:0000313" key="2">
    <source>
        <dbReference type="EMBL" id="AEH09333.1"/>
    </source>
</evidence>
<evidence type="ECO:0000313" key="3">
    <source>
        <dbReference type="Proteomes" id="UP000001549"/>
    </source>
</evidence>
<reference evidence="2 3" key="1">
    <citation type="submission" date="2011-05" db="EMBL/GenBank/DDBJ databases">
        <title>Complete sequence of chromosome of Frankia symbiont of Datisca glomerata.</title>
        <authorList>
            <consortium name="US DOE Joint Genome Institute"/>
            <person name="Lucas S."/>
            <person name="Han J."/>
            <person name="Lapidus A."/>
            <person name="Cheng J.-F."/>
            <person name="Goodwin L."/>
            <person name="Pitluck S."/>
            <person name="Peters L."/>
            <person name="Mikhailova N."/>
            <person name="Chertkov O."/>
            <person name="Teshima H."/>
            <person name="Han C."/>
            <person name="Tapia R."/>
            <person name="Land M."/>
            <person name="Hauser L."/>
            <person name="Kyrpides N."/>
            <person name="Ivanova N."/>
            <person name="Pagani I."/>
            <person name="Berry A."/>
            <person name="Pawlowski K."/>
            <person name="Persson T."/>
            <person name="Vanden Heuvel B."/>
            <person name="Benson D."/>
            <person name="Woyke T."/>
        </authorList>
    </citation>
    <scope>NUCLEOTIDE SEQUENCE [LARGE SCALE GENOMIC DNA]</scope>
    <source>
        <strain evidence="3">4085684</strain>
    </source>
</reference>
<evidence type="ECO:0000256" key="1">
    <source>
        <dbReference type="SAM" id="MobiDB-lite"/>
    </source>
</evidence>
<protein>
    <recommendedName>
        <fullName evidence="4">Ribbon-helix-helix protein CopG domain-containing protein</fullName>
    </recommendedName>
</protein>